<evidence type="ECO:0000256" key="2">
    <source>
        <dbReference type="ARBA" id="ARBA00001946"/>
    </source>
</evidence>
<dbReference type="NCBIfam" id="TIGR00694">
    <property type="entry name" value="thiM"/>
    <property type="match status" value="1"/>
</dbReference>
<dbReference type="Gene3D" id="3.40.1190.20">
    <property type="match status" value="1"/>
</dbReference>
<dbReference type="RefSeq" id="WP_213519014.1">
    <property type="nucleotide sequence ID" value="NZ_BOSE01000009.1"/>
</dbReference>
<dbReference type="InterPro" id="IPR029056">
    <property type="entry name" value="Ribokinase-like"/>
</dbReference>
<comment type="similarity">
    <text evidence="11">Belongs to the Thz kinase family.</text>
</comment>
<comment type="cofactor">
    <cofactor evidence="2 11">
        <name>Mg(2+)</name>
        <dbReference type="ChEBI" id="CHEBI:18420"/>
    </cofactor>
</comment>
<evidence type="ECO:0000256" key="6">
    <source>
        <dbReference type="ARBA" id="ARBA00022741"/>
    </source>
</evidence>
<reference evidence="12" key="1">
    <citation type="submission" date="2021-03" db="EMBL/GenBank/DDBJ databases">
        <title>Antimicrobial resistance genes in bacteria isolated from Japanese honey, and their potential for conferring macrolide and lincosamide resistance in the American foulbrood pathogen Paenibacillus larvae.</title>
        <authorList>
            <person name="Okamoto M."/>
            <person name="Kumagai M."/>
            <person name="Kanamori H."/>
            <person name="Takamatsu D."/>
        </authorList>
    </citation>
    <scope>NUCLEOTIDE SEQUENCE</scope>
    <source>
        <strain evidence="12">J40TS1</strain>
    </source>
</reference>
<evidence type="ECO:0000256" key="10">
    <source>
        <dbReference type="ARBA" id="ARBA00022977"/>
    </source>
</evidence>
<keyword evidence="13" id="KW-1185">Reference proteome</keyword>
<dbReference type="GO" id="GO:0009228">
    <property type="term" value="P:thiamine biosynthetic process"/>
    <property type="evidence" value="ECO:0007669"/>
    <property type="project" value="UniProtKB-KW"/>
</dbReference>
<feature type="binding site" evidence="11">
    <location>
        <position position="170"/>
    </location>
    <ligand>
        <name>ATP</name>
        <dbReference type="ChEBI" id="CHEBI:30616"/>
    </ligand>
</feature>
<dbReference type="InterPro" id="IPR000417">
    <property type="entry name" value="Hyethyz_kinase"/>
</dbReference>
<comment type="catalytic activity">
    <reaction evidence="1 11">
        <text>5-(2-hydroxyethyl)-4-methylthiazole + ATP = 4-methyl-5-(2-phosphooxyethyl)-thiazole + ADP + H(+)</text>
        <dbReference type="Rhea" id="RHEA:24212"/>
        <dbReference type="ChEBI" id="CHEBI:15378"/>
        <dbReference type="ChEBI" id="CHEBI:17957"/>
        <dbReference type="ChEBI" id="CHEBI:30616"/>
        <dbReference type="ChEBI" id="CHEBI:58296"/>
        <dbReference type="ChEBI" id="CHEBI:456216"/>
        <dbReference type="EC" id="2.7.1.50"/>
    </reaction>
</comment>
<keyword evidence="4 11" id="KW-0808">Transferase</keyword>
<dbReference type="EC" id="2.7.1.50" evidence="11"/>
<dbReference type="NCBIfam" id="NF006830">
    <property type="entry name" value="PRK09355.1"/>
    <property type="match status" value="1"/>
</dbReference>
<keyword evidence="10 11" id="KW-0784">Thiamine biosynthesis</keyword>
<evidence type="ECO:0000256" key="9">
    <source>
        <dbReference type="ARBA" id="ARBA00022842"/>
    </source>
</evidence>
<dbReference type="Pfam" id="PF02110">
    <property type="entry name" value="HK"/>
    <property type="match status" value="1"/>
</dbReference>
<dbReference type="GO" id="GO:0000287">
    <property type="term" value="F:magnesium ion binding"/>
    <property type="evidence" value="ECO:0007669"/>
    <property type="project" value="UniProtKB-UniRule"/>
</dbReference>
<keyword evidence="9 11" id="KW-0460">Magnesium</keyword>
<dbReference type="GO" id="GO:0004417">
    <property type="term" value="F:hydroxyethylthiazole kinase activity"/>
    <property type="evidence" value="ECO:0007669"/>
    <property type="project" value="UniProtKB-UniRule"/>
</dbReference>
<sequence length="260" mass="27763">MDFSKEVREKSSLAHIRQASPLVHCITNYVVSNVTANGLLAIGASPVMADELEEVQEMVSIAGGLLLNIGTLNARTTDSMLAAGKQANRLGIPVVLDPVGVGATSYRQRFVQRLLSEINFDLLRCNRGELAAIAGVAWQSRGVDSGEGSQDIKEIAKQVAKQYRCLVAVTGDWDYVTDGEREAMITGGDIRMTAVTGMGCLLSAICAAALSLPGDRFKHLQGVLQDYKLAAEIAGAQPKIGSFQVEIMNALEQLSAGERL</sequence>
<dbReference type="SUPFAM" id="SSF53613">
    <property type="entry name" value="Ribokinase-like"/>
    <property type="match status" value="1"/>
</dbReference>
<protein>
    <recommendedName>
        <fullName evidence="11">Hydroxyethylthiazole kinase</fullName>
        <ecNumber evidence="11">2.7.1.50</ecNumber>
    </recommendedName>
    <alternativeName>
        <fullName evidence="11">4-methyl-5-beta-hydroxyethylthiazole kinase</fullName>
        <shortName evidence="11">TH kinase</shortName>
        <shortName evidence="11">Thz kinase</shortName>
    </alternativeName>
</protein>
<evidence type="ECO:0000256" key="5">
    <source>
        <dbReference type="ARBA" id="ARBA00022723"/>
    </source>
</evidence>
<evidence type="ECO:0000256" key="11">
    <source>
        <dbReference type="HAMAP-Rule" id="MF_00228"/>
    </source>
</evidence>
<dbReference type="GO" id="GO:0009229">
    <property type="term" value="P:thiamine diphosphate biosynthetic process"/>
    <property type="evidence" value="ECO:0007669"/>
    <property type="project" value="UniProtKB-UniRule"/>
</dbReference>
<dbReference type="Proteomes" id="UP000683139">
    <property type="component" value="Unassembled WGS sequence"/>
</dbReference>
<evidence type="ECO:0000256" key="1">
    <source>
        <dbReference type="ARBA" id="ARBA00001771"/>
    </source>
</evidence>
<dbReference type="GO" id="GO:0005524">
    <property type="term" value="F:ATP binding"/>
    <property type="evidence" value="ECO:0007669"/>
    <property type="project" value="UniProtKB-UniRule"/>
</dbReference>
<feature type="binding site" evidence="11">
    <location>
        <position position="197"/>
    </location>
    <ligand>
        <name>substrate</name>
    </ligand>
</feature>
<accession>A0A919YUS2</accession>
<proteinExistence type="inferred from homology"/>
<keyword evidence="7 11" id="KW-0418">Kinase</keyword>
<evidence type="ECO:0000313" key="12">
    <source>
        <dbReference type="EMBL" id="GIP18499.1"/>
    </source>
</evidence>
<keyword evidence="8 11" id="KW-0067">ATP-binding</keyword>
<evidence type="ECO:0000256" key="3">
    <source>
        <dbReference type="ARBA" id="ARBA00004868"/>
    </source>
</evidence>
<dbReference type="HAMAP" id="MF_00228">
    <property type="entry name" value="Thz_kinase"/>
    <property type="match status" value="1"/>
</dbReference>
<gene>
    <name evidence="11 12" type="primary">thiM</name>
    <name evidence="12" type="ORF">J40TS1_41410</name>
</gene>
<keyword evidence="5 11" id="KW-0479">Metal-binding</keyword>
<dbReference type="AlphaFoldDB" id="A0A919YUS2"/>
<evidence type="ECO:0000256" key="4">
    <source>
        <dbReference type="ARBA" id="ARBA00022679"/>
    </source>
</evidence>
<keyword evidence="6 11" id="KW-0547">Nucleotide-binding</keyword>
<organism evidence="12 13">
    <name type="scientific">Paenibacillus montaniterrae</name>
    <dbReference type="NCBI Taxonomy" id="429341"/>
    <lineage>
        <taxon>Bacteria</taxon>
        <taxon>Bacillati</taxon>
        <taxon>Bacillota</taxon>
        <taxon>Bacilli</taxon>
        <taxon>Bacillales</taxon>
        <taxon>Paenibacillaceae</taxon>
        <taxon>Paenibacillus</taxon>
    </lineage>
</organism>
<comment type="function">
    <text evidence="11">Catalyzes the phosphorylation of the hydroxyl group of 4-methyl-5-beta-hydroxyethylthiazole (THZ).</text>
</comment>
<evidence type="ECO:0000256" key="7">
    <source>
        <dbReference type="ARBA" id="ARBA00022777"/>
    </source>
</evidence>
<dbReference type="EMBL" id="BOSE01000009">
    <property type="protein sequence ID" value="GIP18499.1"/>
    <property type="molecule type" value="Genomic_DNA"/>
</dbReference>
<dbReference type="CDD" id="cd01170">
    <property type="entry name" value="THZ_kinase"/>
    <property type="match status" value="1"/>
</dbReference>
<dbReference type="PRINTS" id="PR01099">
    <property type="entry name" value="HYETHTZKNASE"/>
</dbReference>
<comment type="pathway">
    <text evidence="3 11">Cofactor biosynthesis; thiamine diphosphate biosynthesis; 4-methyl-5-(2-phosphoethyl)-thiazole from 5-(2-hydroxyethyl)-4-methylthiazole: step 1/1.</text>
</comment>
<evidence type="ECO:0000313" key="13">
    <source>
        <dbReference type="Proteomes" id="UP000683139"/>
    </source>
</evidence>
<dbReference type="PIRSF" id="PIRSF000513">
    <property type="entry name" value="Thz_kinase"/>
    <property type="match status" value="1"/>
</dbReference>
<comment type="caution">
    <text evidence="12">The sequence shown here is derived from an EMBL/GenBank/DDBJ whole genome shotgun (WGS) entry which is preliminary data.</text>
</comment>
<name>A0A919YUS2_9BACL</name>
<feature type="binding site" evidence="11">
    <location>
        <position position="48"/>
    </location>
    <ligand>
        <name>substrate</name>
    </ligand>
</feature>
<feature type="binding site" evidence="11">
    <location>
        <position position="124"/>
    </location>
    <ligand>
        <name>ATP</name>
        <dbReference type="ChEBI" id="CHEBI:30616"/>
    </ligand>
</feature>
<evidence type="ECO:0000256" key="8">
    <source>
        <dbReference type="ARBA" id="ARBA00022840"/>
    </source>
</evidence>